<evidence type="ECO:0000313" key="7">
    <source>
        <dbReference type="EMBL" id="TDL27650.1"/>
    </source>
</evidence>
<dbReference type="InterPro" id="IPR046938">
    <property type="entry name" value="DNA_clamp_sf"/>
</dbReference>
<evidence type="ECO:0000256" key="6">
    <source>
        <dbReference type="SAM" id="MobiDB-lite"/>
    </source>
</evidence>
<dbReference type="GO" id="GO:0030896">
    <property type="term" value="C:checkpoint clamp complex"/>
    <property type="evidence" value="ECO:0007669"/>
    <property type="project" value="TreeGrafter"/>
</dbReference>
<evidence type="ECO:0000256" key="3">
    <source>
        <dbReference type="ARBA" id="ARBA00022763"/>
    </source>
</evidence>
<name>A0A4Y7QL66_9AGAM</name>
<dbReference type="EMBL" id="ML170159">
    <property type="protein sequence ID" value="TDL27650.1"/>
    <property type="molecule type" value="Genomic_DNA"/>
</dbReference>
<dbReference type="AlphaFoldDB" id="A0A4Y7QL66"/>
<dbReference type="SUPFAM" id="SSF55979">
    <property type="entry name" value="DNA clamp"/>
    <property type="match status" value="1"/>
</dbReference>
<dbReference type="Gene3D" id="3.70.10.10">
    <property type="match status" value="2"/>
</dbReference>
<reference evidence="7 8" key="1">
    <citation type="submission" date="2018-06" db="EMBL/GenBank/DDBJ databases">
        <title>A transcriptomic atlas of mushroom development highlights an independent origin of complex multicellularity.</title>
        <authorList>
            <consortium name="DOE Joint Genome Institute"/>
            <person name="Krizsan K."/>
            <person name="Almasi E."/>
            <person name="Merenyi Z."/>
            <person name="Sahu N."/>
            <person name="Viragh M."/>
            <person name="Koszo T."/>
            <person name="Mondo S."/>
            <person name="Kiss B."/>
            <person name="Balint B."/>
            <person name="Kues U."/>
            <person name="Barry K."/>
            <person name="Hegedus J.C."/>
            <person name="Henrissat B."/>
            <person name="Johnson J."/>
            <person name="Lipzen A."/>
            <person name="Ohm R."/>
            <person name="Nagy I."/>
            <person name="Pangilinan J."/>
            <person name="Yan J."/>
            <person name="Xiong Y."/>
            <person name="Grigoriev I.V."/>
            <person name="Hibbett D.S."/>
            <person name="Nagy L.G."/>
        </authorList>
    </citation>
    <scope>NUCLEOTIDE SEQUENCE [LARGE SCALE GENOMIC DNA]</scope>
    <source>
        <strain evidence="7 8">SZMC22713</strain>
    </source>
</reference>
<feature type="region of interest" description="Disordered" evidence="6">
    <location>
        <begin position="112"/>
        <end position="157"/>
    </location>
</feature>
<organism evidence="7 8">
    <name type="scientific">Rickenella mellea</name>
    <dbReference type="NCBI Taxonomy" id="50990"/>
    <lineage>
        <taxon>Eukaryota</taxon>
        <taxon>Fungi</taxon>
        <taxon>Dikarya</taxon>
        <taxon>Basidiomycota</taxon>
        <taxon>Agaricomycotina</taxon>
        <taxon>Agaricomycetes</taxon>
        <taxon>Hymenochaetales</taxon>
        <taxon>Rickenellaceae</taxon>
        <taxon>Rickenella</taxon>
    </lineage>
</organism>
<comment type="similarity">
    <text evidence="2">Belongs to the rad1 family.</text>
</comment>
<evidence type="ECO:0000256" key="2">
    <source>
        <dbReference type="ARBA" id="ARBA00010991"/>
    </source>
</evidence>
<dbReference type="Pfam" id="PF02144">
    <property type="entry name" value="Rad1"/>
    <property type="match status" value="1"/>
</dbReference>
<dbReference type="PANTHER" id="PTHR10870:SF0">
    <property type="entry name" value="CELL CYCLE CHECKPOINT PROTEIN RAD1"/>
    <property type="match status" value="1"/>
</dbReference>
<dbReference type="PANTHER" id="PTHR10870">
    <property type="entry name" value="CELL CYCLE CHECKPOINT PROTEIN RAD1"/>
    <property type="match status" value="1"/>
</dbReference>
<evidence type="ECO:0000256" key="4">
    <source>
        <dbReference type="ARBA" id="ARBA00023204"/>
    </source>
</evidence>
<keyword evidence="5" id="KW-0539">Nucleus</keyword>
<keyword evidence="3" id="KW-0227">DNA damage</keyword>
<dbReference type="VEuPathDB" id="FungiDB:BD410DRAFT_782781"/>
<accession>A0A4Y7QL66</accession>
<sequence>MSDGPQRLQPDVLKATVPDVRVFAMLLRSVSFSNRALMRINGGGLQINVEESPGRTLLASVYIDRDIFDGYHYAPEDPPEEDQDGVVSTDLEIPLNILIQCLNIFGSAVGSASTNFSSRRKPWKRQGEDSDSDGQGQNYGRGRMNGQDTNGRLDDYFSADRRKGTSMRMSYAGKGEPLTLFLAEDDSGPTTTCKIATFDGEPPLERPFDDEAMVLKCILKSSWFRDALSEVDPSCEKLTFIGNPIAEKSTGGRSKLQPPLRILADGTHGSSEMDFPSDKAVLETFECVEPVSFSYRFSHISPMLRALQGSSKTSLRIDDEGLLCLQFLTESQSPRSGIRRTVSSIVDFKCPALDEDV</sequence>
<dbReference type="PRINTS" id="PR01245">
    <property type="entry name" value="RAD1REC1"/>
</dbReference>
<protein>
    <submittedName>
        <fullName evidence="7">Rad1-domain-containing protein</fullName>
    </submittedName>
</protein>
<dbReference type="STRING" id="50990.A0A4Y7QL66"/>
<dbReference type="Proteomes" id="UP000294933">
    <property type="component" value="Unassembled WGS sequence"/>
</dbReference>
<evidence type="ECO:0000256" key="1">
    <source>
        <dbReference type="ARBA" id="ARBA00004123"/>
    </source>
</evidence>
<keyword evidence="4" id="KW-0234">DNA repair</keyword>
<dbReference type="GO" id="GO:0000077">
    <property type="term" value="P:DNA damage checkpoint signaling"/>
    <property type="evidence" value="ECO:0007669"/>
    <property type="project" value="InterPro"/>
</dbReference>
<evidence type="ECO:0000313" key="8">
    <source>
        <dbReference type="Proteomes" id="UP000294933"/>
    </source>
</evidence>
<dbReference type="InterPro" id="IPR003021">
    <property type="entry name" value="Rad1_Rec1_Rad17"/>
</dbReference>
<comment type="subcellular location">
    <subcellularLocation>
        <location evidence="1">Nucleus</location>
    </subcellularLocation>
</comment>
<gene>
    <name evidence="7" type="ORF">BD410DRAFT_782781</name>
</gene>
<dbReference type="GO" id="GO:0006281">
    <property type="term" value="P:DNA repair"/>
    <property type="evidence" value="ECO:0007669"/>
    <property type="project" value="UniProtKB-KW"/>
</dbReference>
<dbReference type="OrthoDB" id="337581at2759"/>
<proteinExistence type="inferred from homology"/>
<evidence type="ECO:0000256" key="5">
    <source>
        <dbReference type="ARBA" id="ARBA00023242"/>
    </source>
</evidence>
<keyword evidence="8" id="KW-1185">Reference proteome</keyword>